<comment type="caution">
    <text evidence="1">The sequence shown here is derived from an EMBL/GenBank/DDBJ whole genome shotgun (WGS) entry which is preliminary data.</text>
</comment>
<name>A0A5C4KTQ9_PSEJE</name>
<gene>
    <name evidence="1" type="ORF">FHG55_23030</name>
</gene>
<proteinExistence type="predicted"/>
<sequence>MEDTVCVTLTLTRIEACRLLDNARLLQVAQFKKHWDDERFGSIPITERRAALYAAIPAMSAQQQLIRVLACSIWAKNRR</sequence>
<protein>
    <submittedName>
        <fullName evidence="1">Uncharacterized protein</fullName>
    </submittedName>
</protein>
<evidence type="ECO:0000313" key="1">
    <source>
        <dbReference type="EMBL" id="TNB92233.1"/>
    </source>
</evidence>
<dbReference type="EMBL" id="VDDB01000017">
    <property type="protein sequence ID" value="TNB92233.1"/>
    <property type="molecule type" value="Genomic_DNA"/>
</dbReference>
<dbReference type="AlphaFoldDB" id="A0A5C4KTQ9"/>
<evidence type="ECO:0000313" key="2">
    <source>
        <dbReference type="Proteomes" id="UP000306272"/>
    </source>
</evidence>
<accession>A0A5C4KTQ9</accession>
<reference evidence="1" key="1">
    <citation type="submission" date="2019-06" db="EMBL/GenBank/DDBJ databases">
        <title>Pseudomonas-derived Butenolides : (Bio)synthesis of Styrolides.</title>
        <authorList>
            <person name="Klapper M."/>
            <person name="Chowdhury S."/>
            <person name="Stallforth P."/>
        </authorList>
    </citation>
    <scope>NUCLEOTIDE SEQUENCE [LARGE SCALE GENOMIC DNA]</scope>
    <source>
        <strain evidence="1">EC-S101</strain>
    </source>
</reference>
<dbReference type="Proteomes" id="UP000306272">
    <property type="component" value="Unassembled WGS sequence"/>
</dbReference>
<dbReference type="RefSeq" id="WP_139055434.1">
    <property type="nucleotide sequence ID" value="NZ_VDDB01000017.1"/>
</dbReference>
<organism evidence="1 2">
    <name type="scientific">Pseudomonas jessenii</name>
    <dbReference type="NCBI Taxonomy" id="77298"/>
    <lineage>
        <taxon>Bacteria</taxon>
        <taxon>Pseudomonadati</taxon>
        <taxon>Pseudomonadota</taxon>
        <taxon>Gammaproteobacteria</taxon>
        <taxon>Pseudomonadales</taxon>
        <taxon>Pseudomonadaceae</taxon>
        <taxon>Pseudomonas</taxon>
    </lineage>
</organism>
<keyword evidence="2" id="KW-1185">Reference proteome</keyword>